<comment type="caution">
    <text evidence="2">The sequence shown here is derived from an EMBL/GenBank/DDBJ whole genome shotgun (WGS) entry which is preliminary data.</text>
</comment>
<dbReference type="Pfam" id="PF14329">
    <property type="entry name" value="DUF4386"/>
    <property type="match status" value="1"/>
</dbReference>
<protein>
    <submittedName>
        <fullName evidence="2">DUF4386 domain-containing protein</fullName>
    </submittedName>
</protein>
<dbReference type="Proteomes" id="UP000247903">
    <property type="component" value="Unassembled WGS sequence"/>
</dbReference>
<keyword evidence="1" id="KW-0812">Transmembrane</keyword>
<sequence length="230" mass="25736">MKTEKTIGILFIVGAIGVLVPYTFLTIIFDYPNILRQETGIILTKFHGGGNRLVWTWWAFAILGLPLLEAVVLIGQKLEPKFYFIRWATTLGVIGLFVQMIGLLRWTFVVPVLANNFVTGNEMTKEASKVVFQVVHQYGGVVLGEHIGQLFTIAWTIMMTSAFAQIQLFPKWTIWLGYIASIIYLLAQTELFATVIPTIAVAGMAGFLGSTLWIVWLIVIGVTIRKLKLD</sequence>
<organism evidence="2 3">
    <name type="scientific">Flavobacterium cheongpyeongense</name>
    <dbReference type="NCBI Taxonomy" id="2212651"/>
    <lineage>
        <taxon>Bacteria</taxon>
        <taxon>Pseudomonadati</taxon>
        <taxon>Bacteroidota</taxon>
        <taxon>Flavobacteriia</taxon>
        <taxon>Flavobacteriales</taxon>
        <taxon>Flavobacteriaceae</taxon>
        <taxon>Flavobacterium</taxon>
    </lineage>
</organism>
<feature type="transmembrane region" description="Helical" evidence="1">
    <location>
        <begin position="7"/>
        <end position="29"/>
    </location>
</feature>
<feature type="transmembrane region" description="Helical" evidence="1">
    <location>
        <begin position="173"/>
        <end position="193"/>
    </location>
</feature>
<dbReference type="OrthoDB" id="326446at2"/>
<dbReference type="InterPro" id="IPR025495">
    <property type="entry name" value="DUF4386"/>
</dbReference>
<keyword evidence="3" id="KW-1185">Reference proteome</keyword>
<evidence type="ECO:0000313" key="3">
    <source>
        <dbReference type="Proteomes" id="UP000247903"/>
    </source>
</evidence>
<feature type="transmembrane region" description="Helical" evidence="1">
    <location>
        <begin position="87"/>
        <end position="108"/>
    </location>
</feature>
<dbReference type="AlphaFoldDB" id="A0A2V4C7T7"/>
<dbReference type="EMBL" id="QJHK01000002">
    <property type="protein sequence ID" value="PXY42274.1"/>
    <property type="molecule type" value="Genomic_DNA"/>
</dbReference>
<keyword evidence="1" id="KW-1133">Transmembrane helix</keyword>
<evidence type="ECO:0000313" key="2">
    <source>
        <dbReference type="EMBL" id="PXY42274.1"/>
    </source>
</evidence>
<proteinExistence type="predicted"/>
<reference evidence="2 3" key="1">
    <citation type="submission" date="2018-05" db="EMBL/GenBank/DDBJ databases">
        <title>Flavobacterium sp. strain IMCC34759, incomplete genome.</title>
        <authorList>
            <person name="Joung Y."/>
            <person name="Cho J."/>
        </authorList>
    </citation>
    <scope>NUCLEOTIDE SEQUENCE [LARGE SCALE GENOMIC DNA]</scope>
    <source>
        <strain evidence="2 3">IMCC34759</strain>
    </source>
</reference>
<feature type="transmembrane region" description="Helical" evidence="1">
    <location>
        <begin position="199"/>
        <end position="224"/>
    </location>
</feature>
<feature type="transmembrane region" description="Helical" evidence="1">
    <location>
        <begin position="55"/>
        <end position="75"/>
    </location>
</feature>
<dbReference type="RefSeq" id="WP_110305246.1">
    <property type="nucleotide sequence ID" value="NZ_QJHK01000002.1"/>
</dbReference>
<evidence type="ECO:0000256" key="1">
    <source>
        <dbReference type="SAM" id="Phobius"/>
    </source>
</evidence>
<gene>
    <name evidence="2" type="ORF">DMB65_03325</name>
</gene>
<accession>A0A2V4C7T7</accession>
<keyword evidence="1" id="KW-0472">Membrane</keyword>
<feature type="transmembrane region" description="Helical" evidence="1">
    <location>
        <begin position="147"/>
        <end position="166"/>
    </location>
</feature>
<name>A0A2V4C7T7_9FLAO</name>